<dbReference type="Gene3D" id="3.80.10.10">
    <property type="entry name" value="Ribonuclease Inhibitor"/>
    <property type="match status" value="1"/>
</dbReference>
<keyword evidence="2" id="KW-0677">Repeat</keyword>
<dbReference type="InterPro" id="IPR032675">
    <property type="entry name" value="LRR_dom_sf"/>
</dbReference>
<dbReference type="SUPFAM" id="SSF52058">
    <property type="entry name" value="L domain-like"/>
    <property type="match status" value="1"/>
</dbReference>
<evidence type="ECO:0000313" key="4">
    <source>
        <dbReference type="Proteomes" id="UP000428330"/>
    </source>
</evidence>
<dbReference type="InterPro" id="IPR050836">
    <property type="entry name" value="SDS22/Internalin_LRR"/>
</dbReference>
<accession>A0A6I6IMU0</accession>
<dbReference type="RefSeq" id="WP_157705636.1">
    <property type="nucleotide sequence ID" value="NZ_CP034348.1"/>
</dbReference>
<dbReference type="AlphaFoldDB" id="A0A6I6IMU0"/>
<protein>
    <submittedName>
        <fullName evidence="3">Leucine-rich repeat domain-containing protein</fullName>
    </submittedName>
</protein>
<gene>
    <name evidence="3" type="ORF">EI983_02090</name>
</gene>
<sequence length="209" mass="22387">MTEAGQSFRAAEAAIAQALADRSDTLDLNAPEFRELAVLPPSISQLTGLRVIELDYTKVADISALRPLTGLRHLFLEWVPVRDLTPLSGMTGLTRLTLGNSHVEDIRPLRALSALELLTLNNTGVSDLTPLVGLDHLTTLRIEETPIDDLTPLLRLPGLWDGTGVHGLGFAGCAAARDTPELAAIACIEDHAARAAALRKYLEAAQGQD</sequence>
<evidence type="ECO:0000256" key="2">
    <source>
        <dbReference type="ARBA" id="ARBA00022737"/>
    </source>
</evidence>
<dbReference type="OrthoDB" id="7876957at2"/>
<dbReference type="EMBL" id="CP034348">
    <property type="protein sequence ID" value="QGX97131.1"/>
    <property type="molecule type" value="Genomic_DNA"/>
</dbReference>
<name>A0A6I6IMU0_9RHOB</name>
<evidence type="ECO:0000313" key="3">
    <source>
        <dbReference type="EMBL" id="QGX97131.1"/>
    </source>
</evidence>
<dbReference type="PANTHER" id="PTHR46652">
    <property type="entry name" value="LEUCINE-RICH REPEAT AND IQ DOMAIN-CONTAINING PROTEIN 1-RELATED"/>
    <property type="match status" value="1"/>
</dbReference>
<organism evidence="3 4">
    <name type="scientific">Roseovarius faecimaris</name>
    <dbReference type="NCBI Taxonomy" id="2494550"/>
    <lineage>
        <taxon>Bacteria</taxon>
        <taxon>Pseudomonadati</taxon>
        <taxon>Pseudomonadota</taxon>
        <taxon>Alphaproteobacteria</taxon>
        <taxon>Rhodobacterales</taxon>
        <taxon>Roseobacteraceae</taxon>
        <taxon>Roseovarius</taxon>
    </lineage>
</organism>
<reference evidence="4" key="1">
    <citation type="submission" date="2018-12" db="EMBL/GenBank/DDBJ databases">
        <title>Complete genome sequence of Roseovarius sp. MME-070.</title>
        <authorList>
            <person name="Nam Y.-D."/>
            <person name="Kang J."/>
            <person name="Chung W.-H."/>
            <person name="Park Y.S."/>
        </authorList>
    </citation>
    <scope>NUCLEOTIDE SEQUENCE [LARGE SCALE GENOMIC DNA]</scope>
    <source>
        <strain evidence="4">MME-070</strain>
    </source>
</reference>
<keyword evidence="1" id="KW-0433">Leucine-rich repeat</keyword>
<evidence type="ECO:0000256" key="1">
    <source>
        <dbReference type="ARBA" id="ARBA00022614"/>
    </source>
</evidence>
<dbReference type="KEGG" id="rom:EI983_02090"/>
<dbReference type="Proteomes" id="UP000428330">
    <property type="component" value="Chromosome"/>
</dbReference>
<keyword evidence="4" id="KW-1185">Reference proteome</keyword>
<dbReference type="PANTHER" id="PTHR46652:SF3">
    <property type="entry name" value="LEUCINE-RICH REPEAT-CONTAINING PROTEIN 9"/>
    <property type="match status" value="1"/>
</dbReference>
<proteinExistence type="predicted"/>